<accession>A0A9P6GWX5</accession>
<dbReference type="PROSITE" id="PS50878">
    <property type="entry name" value="RT_POL"/>
    <property type="match status" value="1"/>
</dbReference>
<dbReference type="GO" id="GO:0006508">
    <property type="term" value="P:proteolysis"/>
    <property type="evidence" value="ECO:0007669"/>
    <property type="project" value="UniProtKB-KW"/>
</dbReference>
<dbReference type="InterPro" id="IPR051320">
    <property type="entry name" value="Viral_Replic_Matur_Polypro"/>
</dbReference>
<dbReference type="GO" id="GO:0004519">
    <property type="term" value="F:endonuclease activity"/>
    <property type="evidence" value="ECO:0007669"/>
    <property type="project" value="UniProtKB-KW"/>
</dbReference>
<feature type="domain" description="Reverse transcriptase" evidence="9">
    <location>
        <begin position="1"/>
        <end position="67"/>
    </location>
</feature>
<evidence type="ECO:0000256" key="2">
    <source>
        <dbReference type="ARBA" id="ARBA00022679"/>
    </source>
</evidence>
<keyword evidence="8" id="KW-0695">RNA-directed DNA polymerase</keyword>
<evidence type="ECO:0000256" key="1">
    <source>
        <dbReference type="ARBA" id="ARBA00022670"/>
    </source>
</evidence>
<dbReference type="Gene3D" id="3.10.20.370">
    <property type="match status" value="1"/>
</dbReference>
<name>A0A9P6GWX5_9MICR</name>
<sequence length="269" mass="31564">MNNILRPFLYKFVIVYMDDILIYCKTKEEHERYVRIVKDKLMEVGLKLNMKKCEYGKTEIKIFGHVIVDGCVKVDPEKVRAIEDLPLPSSRKKLQSFLGLFNYSSKHIRNSYKYVKRLYDILRLKGKEEEIFWKTYKTEAEYIKTIEECKLAIEKTAILMIPDLNKKFILTTGASTEGIGAVLSQEVDGEERIVSYYSALNSPAERNYSTMEQELLGVIKAIQHFREYLIINRFELKTDHKALTYLFKSRNMKAILARWSLLCKSMILI</sequence>
<dbReference type="PANTHER" id="PTHR33064:SF37">
    <property type="entry name" value="RIBONUCLEASE H"/>
    <property type="match status" value="1"/>
</dbReference>
<comment type="caution">
    <text evidence="10">The sequence shown here is derived from an EMBL/GenBank/DDBJ whole genome shotgun (WGS) entry which is preliminary data.</text>
</comment>
<dbReference type="InterPro" id="IPR041373">
    <property type="entry name" value="RT_RNaseH"/>
</dbReference>
<dbReference type="Pfam" id="PF00078">
    <property type="entry name" value="RVT_1"/>
    <property type="match status" value="1"/>
</dbReference>
<keyword evidence="6" id="KW-0255">Endonuclease</keyword>
<dbReference type="FunFam" id="3.10.20.370:FF:000001">
    <property type="entry name" value="Retrovirus-related Pol polyprotein from transposon 17.6-like protein"/>
    <property type="match status" value="1"/>
</dbReference>
<keyword evidence="1" id="KW-0645">Protease</keyword>
<dbReference type="GO" id="GO:0004190">
    <property type="term" value="F:aspartic-type endopeptidase activity"/>
    <property type="evidence" value="ECO:0007669"/>
    <property type="project" value="UniProtKB-KW"/>
</dbReference>
<evidence type="ECO:0000259" key="9">
    <source>
        <dbReference type="PROSITE" id="PS50878"/>
    </source>
</evidence>
<organism evidence="10 11">
    <name type="scientific">Nosema granulosis</name>
    <dbReference type="NCBI Taxonomy" id="83296"/>
    <lineage>
        <taxon>Eukaryota</taxon>
        <taxon>Fungi</taxon>
        <taxon>Fungi incertae sedis</taxon>
        <taxon>Microsporidia</taxon>
        <taxon>Nosematidae</taxon>
        <taxon>Nosema</taxon>
    </lineage>
</organism>
<dbReference type="EMBL" id="SBJO01000224">
    <property type="protein sequence ID" value="KAF9762010.1"/>
    <property type="molecule type" value="Genomic_DNA"/>
</dbReference>
<dbReference type="OrthoDB" id="2446696at2759"/>
<dbReference type="CDD" id="cd09274">
    <property type="entry name" value="RNase_HI_RT_Ty3"/>
    <property type="match status" value="1"/>
</dbReference>
<keyword evidence="5" id="KW-0064">Aspartyl protease</keyword>
<evidence type="ECO:0000256" key="4">
    <source>
        <dbReference type="ARBA" id="ARBA00022722"/>
    </source>
</evidence>
<dbReference type="AlphaFoldDB" id="A0A9P6GWX5"/>
<evidence type="ECO:0000256" key="3">
    <source>
        <dbReference type="ARBA" id="ARBA00022695"/>
    </source>
</evidence>
<dbReference type="InterPro" id="IPR043502">
    <property type="entry name" value="DNA/RNA_pol_sf"/>
</dbReference>
<dbReference type="Proteomes" id="UP000740883">
    <property type="component" value="Unassembled WGS sequence"/>
</dbReference>
<gene>
    <name evidence="10" type="primary">pol_117</name>
    <name evidence="10" type="ORF">NGRA_2275</name>
</gene>
<evidence type="ECO:0000256" key="6">
    <source>
        <dbReference type="ARBA" id="ARBA00022759"/>
    </source>
</evidence>
<keyword evidence="11" id="KW-1185">Reference proteome</keyword>
<evidence type="ECO:0000313" key="11">
    <source>
        <dbReference type="Proteomes" id="UP000740883"/>
    </source>
</evidence>
<dbReference type="Pfam" id="PF17917">
    <property type="entry name" value="RT_RNaseH"/>
    <property type="match status" value="1"/>
</dbReference>
<dbReference type="InterPro" id="IPR043128">
    <property type="entry name" value="Rev_trsase/Diguanyl_cyclase"/>
</dbReference>
<keyword evidence="3" id="KW-0548">Nucleotidyltransferase</keyword>
<evidence type="ECO:0000256" key="5">
    <source>
        <dbReference type="ARBA" id="ARBA00022750"/>
    </source>
</evidence>
<dbReference type="SUPFAM" id="SSF56672">
    <property type="entry name" value="DNA/RNA polymerases"/>
    <property type="match status" value="1"/>
</dbReference>
<dbReference type="GO" id="GO:0003964">
    <property type="term" value="F:RNA-directed DNA polymerase activity"/>
    <property type="evidence" value="ECO:0007669"/>
    <property type="project" value="UniProtKB-KW"/>
</dbReference>
<evidence type="ECO:0000256" key="7">
    <source>
        <dbReference type="ARBA" id="ARBA00022801"/>
    </source>
</evidence>
<keyword evidence="7" id="KW-0378">Hydrolase</keyword>
<evidence type="ECO:0000256" key="8">
    <source>
        <dbReference type="ARBA" id="ARBA00022918"/>
    </source>
</evidence>
<dbReference type="Gene3D" id="3.30.70.270">
    <property type="match status" value="2"/>
</dbReference>
<protein>
    <submittedName>
        <fullName evidence="10">Retrovirus-related Pol polyprotein from transposon 17.6</fullName>
    </submittedName>
</protein>
<evidence type="ECO:0000313" key="10">
    <source>
        <dbReference type="EMBL" id="KAF9762010.1"/>
    </source>
</evidence>
<reference evidence="10 11" key="1">
    <citation type="journal article" date="2020" name="Genome Biol. Evol.">
        <title>Comparative genomics of strictly vertically transmitted, feminizing microsporidia endosymbionts of amphipod crustaceans.</title>
        <authorList>
            <person name="Cormier A."/>
            <person name="Chebbi M.A."/>
            <person name="Giraud I."/>
            <person name="Wattier R."/>
            <person name="Teixeira M."/>
            <person name="Gilbert C."/>
            <person name="Rigaud T."/>
            <person name="Cordaux R."/>
        </authorList>
    </citation>
    <scope>NUCLEOTIDE SEQUENCE [LARGE SCALE GENOMIC DNA]</scope>
    <source>
        <strain evidence="10 11">Ou3-Ou53</strain>
    </source>
</reference>
<keyword evidence="4" id="KW-0540">Nuclease</keyword>
<dbReference type="PANTHER" id="PTHR33064">
    <property type="entry name" value="POL PROTEIN"/>
    <property type="match status" value="1"/>
</dbReference>
<keyword evidence="2" id="KW-0808">Transferase</keyword>
<dbReference type="InterPro" id="IPR000477">
    <property type="entry name" value="RT_dom"/>
</dbReference>
<proteinExistence type="predicted"/>